<dbReference type="AlphaFoldDB" id="A0A124E166"/>
<name>A0A124E166_9MYCO</name>
<reference evidence="2" key="2">
    <citation type="submission" date="2016-02" db="EMBL/GenBank/DDBJ databases">
        <title>Draft genome sequence of five rapidly growing Mycobacterium species.</title>
        <authorList>
            <person name="Katahira K."/>
            <person name="Gotou Y."/>
            <person name="Iida K."/>
            <person name="Ogura Y."/>
            <person name="Hayashi T."/>
        </authorList>
    </citation>
    <scope>NUCLEOTIDE SEQUENCE [LARGE SCALE GENOMIC DNA]</scope>
    <source>
        <strain evidence="2">JCM15654</strain>
    </source>
</reference>
<dbReference type="STRING" id="146020.RMCB_6796"/>
<evidence type="ECO:0000313" key="1">
    <source>
        <dbReference type="EMBL" id="GAS92700.1"/>
    </source>
</evidence>
<dbReference type="SUPFAM" id="SSF54001">
    <property type="entry name" value="Cysteine proteinases"/>
    <property type="match status" value="1"/>
</dbReference>
<proteinExistence type="predicted"/>
<accession>A0A124E166</accession>
<dbReference type="OrthoDB" id="4547474at2"/>
<dbReference type="EMBL" id="BCSX01000056">
    <property type="protein sequence ID" value="GAS92700.1"/>
    <property type="molecule type" value="Genomic_DNA"/>
</dbReference>
<dbReference type="InterPro" id="IPR038765">
    <property type="entry name" value="Papain-like_cys_pep_sf"/>
</dbReference>
<sequence length="257" mass="27869">MEFKLGKQDPIKGAYKLHLVDYIKTVKLPAPPTAFGWDYLISDWGMLANDQIGDCVIAGGLHETLMWNAAARNTVNLSDDCAIANYSAVTGYDPTKVGDDGSNPTDNGTNVEQAARYRVTHGLVDGDGKAHTIAGYLSLNPGDLAQMASAAWIFGAVGLGLQLPDYAMDQLQNSQPWDVQDGGTIEGGHYVPIVGRGDDGLWKVVTWGQIQKVTDAFIAKYCDEALVYLSAEMMANGVTLDGLNWQQLQDDWKQVRA</sequence>
<keyword evidence="2" id="KW-1185">Reference proteome</keyword>
<dbReference type="Proteomes" id="UP000069620">
    <property type="component" value="Unassembled WGS sequence"/>
</dbReference>
<dbReference type="RefSeq" id="WP_062832254.1">
    <property type="nucleotide sequence ID" value="NZ_BCSX01000056.1"/>
</dbReference>
<protein>
    <submittedName>
        <fullName evidence="1">Uncharacterized protein</fullName>
    </submittedName>
</protein>
<organism evidence="1 2">
    <name type="scientific">Mycolicibacterium brisbanense</name>
    <dbReference type="NCBI Taxonomy" id="146020"/>
    <lineage>
        <taxon>Bacteria</taxon>
        <taxon>Bacillati</taxon>
        <taxon>Actinomycetota</taxon>
        <taxon>Actinomycetes</taxon>
        <taxon>Mycobacteriales</taxon>
        <taxon>Mycobacteriaceae</taxon>
        <taxon>Mycolicibacterium</taxon>
    </lineage>
</organism>
<evidence type="ECO:0000313" key="2">
    <source>
        <dbReference type="Proteomes" id="UP000069620"/>
    </source>
</evidence>
<comment type="caution">
    <text evidence="1">The sequence shown here is derived from an EMBL/GenBank/DDBJ whole genome shotgun (WGS) entry which is preliminary data.</text>
</comment>
<gene>
    <name evidence="1" type="ORF">RMCB_6796</name>
</gene>
<reference evidence="2" key="1">
    <citation type="journal article" date="2016" name="Genome Announc.">
        <title>Draft Genome Sequences of Five Rapidly Growing Mycobacterium Species, M. thermoresistibile, M. fortuitum subsp. acetamidolyticum, M. canariasense, M. brisbanense, and M. novocastrense.</title>
        <authorList>
            <person name="Katahira K."/>
            <person name="Ogura Y."/>
            <person name="Gotoh Y."/>
            <person name="Hayashi T."/>
        </authorList>
    </citation>
    <scope>NUCLEOTIDE SEQUENCE [LARGE SCALE GENOMIC DNA]</scope>
    <source>
        <strain evidence="2">JCM15654</strain>
    </source>
</reference>